<dbReference type="AlphaFoldDB" id="A0A8J6J0H0"/>
<dbReference type="InterPro" id="IPR045865">
    <property type="entry name" value="ACT-like_dom_sf"/>
</dbReference>
<feature type="domain" description="ACT" evidence="1">
    <location>
        <begin position="71"/>
        <end position="146"/>
    </location>
</feature>
<evidence type="ECO:0000313" key="2">
    <source>
        <dbReference type="EMBL" id="MBC5722836.1"/>
    </source>
</evidence>
<gene>
    <name evidence="2" type="ORF">H8S11_08435</name>
</gene>
<proteinExistence type="predicted"/>
<evidence type="ECO:0000313" key="3">
    <source>
        <dbReference type="Proteomes" id="UP000628736"/>
    </source>
</evidence>
<accession>A0A8J6J0H0</accession>
<protein>
    <submittedName>
        <fullName evidence="2">ACT domain-containing protein</fullName>
    </submittedName>
</protein>
<dbReference type="SUPFAM" id="SSF55021">
    <property type="entry name" value="ACT-like"/>
    <property type="match status" value="1"/>
</dbReference>
<dbReference type="Gene3D" id="3.30.70.260">
    <property type="match status" value="1"/>
</dbReference>
<dbReference type="InterPro" id="IPR008310">
    <property type="entry name" value="UPF0735_ACT_dom-cont"/>
</dbReference>
<dbReference type="PROSITE" id="PS51671">
    <property type="entry name" value="ACT"/>
    <property type="match status" value="1"/>
</dbReference>
<keyword evidence="3" id="KW-1185">Reference proteome</keyword>
<dbReference type="InterPro" id="IPR002912">
    <property type="entry name" value="ACT_dom"/>
</dbReference>
<organism evidence="2 3">
    <name type="scientific">Flintibacter hominis</name>
    <dbReference type="NCBI Taxonomy" id="2763048"/>
    <lineage>
        <taxon>Bacteria</taxon>
        <taxon>Bacillati</taxon>
        <taxon>Bacillota</taxon>
        <taxon>Clostridia</taxon>
        <taxon>Eubacteriales</taxon>
        <taxon>Flintibacter</taxon>
    </lineage>
</organism>
<sequence>MSGPAKYFIVEADSMPEIFRKVAEAKRLLETGEESTVNGAARTVGISRSAFYKYKDAVRPFHDMLHGRIVTFQILLKDEPGILSGALNVLAGTRVNILTINQNIPVNGCAVVTITAETSALQDSLEDVLNSLSAGEGVIRCEILAG</sequence>
<dbReference type="PIRSF" id="PIRSF025624">
    <property type="entry name" value="ACT_PheB"/>
    <property type="match status" value="1"/>
</dbReference>
<dbReference type="Proteomes" id="UP000628736">
    <property type="component" value="Unassembled WGS sequence"/>
</dbReference>
<dbReference type="EMBL" id="JACOPO010000004">
    <property type="protein sequence ID" value="MBC5722836.1"/>
    <property type="molecule type" value="Genomic_DNA"/>
</dbReference>
<name>A0A8J6J0H0_9FIRM</name>
<dbReference type="NCBIfam" id="NF003361">
    <property type="entry name" value="PRK04435.1"/>
    <property type="match status" value="1"/>
</dbReference>
<dbReference type="RefSeq" id="WP_147570872.1">
    <property type="nucleotide sequence ID" value="NZ_JACOPO010000004.1"/>
</dbReference>
<evidence type="ECO:0000259" key="1">
    <source>
        <dbReference type="PROSITE" id="PS51671"/>
    </source>
</evidence>
<reference evidence="2" key="1">
    <citation type="submission" date="2020-08" db="EMBL/GenBank/DDBJ databases">
        <title>Genome public.</title>
        <authorList>
            <person name="Liu C."/>
            <person name="Sun Q."/>
        </authorList>
    </citation>
    <scope>NUCLEOTIDE SEQUENCE</scope>
    <source>
        <strain evidence="2">NSJ-23</strain>
    </source>
</reference>
<comment type="caution">
    <text evidence="2">The sequence shown here is derived from an EMBL/GenBank/DDBJ whole genome shotgun (WGS) entry which is preliminary data.</text>
</comment>